<dbReference type="SUPFAM" id="SSF53335">
    <property type="entry name" value="S-adenosyl-L-methionine-dependent methyltransferases"/>
    <property type="match status" value="1"/>
</dbReference>
<dbReference type="PANTHER" id="PTHR43861">
    <property type="entry name" value="TRANS-ACONITATE 2-METHYLTRANSFERASE-RELATED"/>
    <property type="match status" value="1"/>
</dbReference>
<gene>
    <name evidence="1" type="ORF">EAX61_05740</name>
</gene>
<evidence type="ECO:0000313" key="2">
    <source>
        <dbReference type="Proteomes" id="UP000281985"/>
    </source>
</evidence>
<sequence length="311" mass="35934">MQHLSACPVCKSQTFTSFIKSKAQMHPSDEVFNFDQCSTCALVFLNPRVSESELKEYYTDYYLPYRGPKAWGKYEKMVLKSQEKLDTRRATMVNKFHKLSTEHIILDVGCGNPTFLEQTVALYGCKGNGIDFSNNGWKDEAARFANLKLQVGEVSDLELSHSPDVITMWHYLEHDYEPVANLKILRKLAKDSTTLIFEVPNFQSESREKYKEHWAGWHTPRHTSLFSAEAIHKLLNQSGWEVTKILTYGTLDPYVLYWMSAMEQKGIAWDKNMEEEFFSYVTGMIPFTFKKWQQKSRSLGIMTVVATPISL</sequence>
<proteinExistence type="predicted"/>
<dbReference type="Pfam" id="PF13489">
    <property type="entry name" value="Methyltransf_23"/>
    <property type="match status" value="1"/>
</dbReference>
<keyword evidence="2" id="KW-1185">Reference proteome</keyword>
<dbReference type="GO" id="GO:0032259">
    <property type="term" value="P:methylation"/>
    <property type="evidence" value="ECO:0007669"/>
    <property type="project" value="UniProtKB-KW"/>
</dbReference>
<dbReference type="EMBL" id="REFV01000004">
    <property type="protein sequence ID" value="RMB60983.1"/>
    <property type="molecule type" value="Genomic_DNA"/>
</dbReference>
<dbReference type="Proteomes" id="UP000281985">
    <property type="component" value="Unassembled WGS sequence"/>
</dbReference>
<keyword evidence="1" id="KW-0808">Transferase</keyword>
<dbReference type="GO" id="GO:0008168">
    <property type="term" value="F:methyltransferase activity"/>
    <property type="evidence" value="ECO:0007669"/>
    <property type="project" value="UniProtKB-KW"/>
</dbReference>
<evidence type="ECO:0000313" key="1">
    <source>
        <dbReference type="EMBL" id="RMB60983.1"/>
    </source>
</evidence>
<dbReference type="InterPro" id="IPR029063">
    <property type="entry name" value="SAM-dependent_MTases_sf"/>
</dbReference>
<organism evidence="1 2">
    <name type="scientific">Dokdonia sinensis</name>
    <dbReference type="NCBI Taxonomy" id="2479847"/>
    <lineage>
        <taxon>Bacteria</taxon>
        <taxon>Pseudomonadati</taxon>
        <taxon>Bacteroidota</taxon>
        <taxon>Flavobacteriia</taxon>
        <taxon>Flavobacteriales</taxon>
        <taxon>Flavobacteriaceae</taxon>
        <taxon>Dokdonia</taxon>
    </lineage>
</organism>
<keyword evidence="1" id="KW-0489">Methyltransferase</keyword>
<dbReference type="OrthoDB" id="9791837at2"/>
<dbReference type="RefSeq" id="WP_121916718.1">
    <property type="nucleotide sequence ID" value="NZ_REFV01000004.1"/>
</dbReference>
<reference evidence="1 2" key="1">
    <citation type="submission" date="2018-10" db="EMBL/GenBank/DDBJ databases">
        <title>Dokdonia luteus sp. nov., isolated from sea water.</title>
        <authorList>
            <person name="Zhou L.Y."/>
            <person name="Du Z.J."/>
        </authorList>
    </citation>
    <scope>NUCLEOTIDE SEQUENCE [LARGE SCALE GENOMIC DNA]</scope>
    <source>
        <strain evidence="1 2">SH27</strain>
    </source>
</reference>
<comment type="caution">
    <text evidence="1">The sequence shown here is derived from an EMBL/GenBank/DDBJ whole genome shotgun (WGS) entry which is preliminary data.</text>
</comment>
<protein>
    <submittedName>
        <fullName evidence="1">Class I SAM-dependent methyltransferase</fullName>
    </submittedName>
</protein>
<dbReference type="AlphaFoldDB" id="A0A3M0GHC0"/>
<accession>A0A3M0GHC0</accession>
<name>A0A3M0GHC0_9FLAO</name>
<dbReference type="Gene3D" id="3.40.50.150">
    <property type="entry name" value="Vaccinia Virus protein VP39"/>
    <property type="match status" value="1"/>
</dbReference>